<dbReference type="SMART" id="SM00116">
    <property type="entry name" value="CBS"/>
    <property type="match status" value="2"/>
</dbReference>
<evidence type="ECO:0000256" key="7">
    <source>
        <dbReference type="ARBA" id="ARBA00023122"/>
    </source>
</evidence>
<evidence type="ECO:0000313" key="14">
    <source>
        <dbReference type="EMBL" id="BBH16084.1"/>
    </source>
</evidence>
<dbReference type="SUPFAM" id="SSF54631">
    <property type="entry name" value="CBS-domain pair"/>
    <property type="match status" value="1"/>
</dbReference>
<gene>
    <name evidence="14" type="ORF">Back2_03710</name>
</gene>
<keyword evidence="3" id="KW-1003">Cell membrane</keyword>
<feature type="domain" description="CBS" evidence="12">
    <location>
        <begin position="206"/>
        <end position="265"/>
    </location>
</feature>
<dbReference type="Pfam" id="PF01595">
    <property type="entry name" value="CNNM"/>
    <property type="match status" value="1"/>
</dbReference>
<evidence type="ECO:0000256" key="1">
    <source>
        <dbReference type="ARBA" id="ARBA00004651"/>
    </source>
</evidence>
<dbReference type="FunFam" id="3.10.580.10:FF:000002">
    <property type="entry name" value="Magnesium/cobalt efflux protein CorC"/>
    <property type="match status" value="1"/>
</dbReference>
<dbReference type="OrthoDB" id="110231at2"/>
<accession>A0A3G9IY43</accession>
<protein>
    <submittedName>
        <fullName evidence="14">Membrane protein</fullName>
    </submittedName>
</protein>
<dbReference type="PROSITE" id="PS51846">
    <property type="entry name" value="CNNM"/>
    <property type="match status" value="1"/>
</dbReference>
<dbReference type="Gene3D" id="3.30.465.10">
    <property type="match status" value="1"/>
</dbReference>
<evidence type="ECO:0000259" key="13">
    <source>
        <dbReference type="PROSITE" id="PS51846"/>
    </source>
</evidence>
<evidence type="ECO:0000259" key="12">
    <source>
        <dbReference type="PROSITE" id="PS51371"/>
    </source>
</evidence>
<dbReference type="GO" id="GO:0050660">
    <property type="term" value="F:flavin adenine dinucleotide binding"/>
    <property type="evidence" value="ECO:0007669"/>
    <property type="project" value="InterPro"/>
</dbReference>
<dbReference type="EMBL" id="AP019307">
    <property type="protein sequence ID" value="BBH16084.1"/>
    <property type="molecule type" value="Genomic_DNA"/>
</dbReference>
<evidence type="ECO:0000256" key="8">
    <source>
        <dbReference type="ARBA" id="ARBA00023136"/>
    </source>
</evidence>
<dbReference type="InterPro" id="IPR046342">
    <property type="entry name" value="CBS_dom_sf"/>
</dbReference>
<dbReference type="PANTHER" id="PTHR22777:SF32">
    <property type="entry name" value="UPF0053 INNER MEMBRANE PROTEIN YFJD"/>
    <property type="match status" value="1"/>
</dbReference>
<dbReference type="PROSITE" id="PS51371">
    <property type="entry name" value="CBS"/>
    <property type="match status" value="2"/>
</dbReference>
<feature type="domain" description="CBS" evidence="12">
    <location>
        <begin position="274"/>
        <end position="331"/>
    </location>
</feature>
<feature type="transmembrane region" description="Helical" evidence="11">
    <location>
        <begin position="124"/>
        <end position="149"/>
    </location>
</feature>
<organism evidence="14 15">
    <name type="scientific">Nocardioides baekrokdamisoli</name>
    <dbReference type="NCBI Taxonomy" id="1804624"/>
    <lineage>
        <taxon>Bacteria</taxon>
        <taxon>Bacillati</taxon>
        <taxon>Actinomycetota</taxon>
        <taxon>Actinomycetes</taxon>
        <taxon>Propionibacteriales</taxon>
        <taxon>Nocardioidaceae</taxon>
        <taxon>Nocardioides</taxon>
    </lineage>
</organism>
<dbReference type="Pfam" id="PF00571">
    <property type="entry name" value="CBS"/>
    <property type="match status" value="2"/>
</dbReference>
<name>A0A3G9IY43_9ACTN</name>
<dbReference type="CDD" id="cd04590">
    <property type="entry name" value="CBS_pair_CorC_HlyC_assoc"/>
    <property type="match status" value="1"/>
</dbReference>
<dbReference type="InterPro" id="IPR002550">
    <property type="entry name" value="CNNM"/>
</dbReference>
<evidence type="ECO:0000256" key="10">
    <source>
        <dbReference type="PROSITE-ProRule" id="PRU01193"/>
    </source>
</evidence>
<dbReference type="KEGG" id="nbe:Back2_03710"/>
<dbReference type="InterPro" id="IPR036318">
    <property type="entry name" value="FAD-bd_PCMH-like_sf"/>
</dbReference>
<evidence type="ECO:0000256" key="9">
    <source>
        <dbReference type="PROSITE-ProRule" id="PRU00703"/>
    </source>
</evidence>
<evidence type="ECO:0000256" key="4">
    <source>
        <dbReference type="ARBA" id="ARBA00022692"/>
    </source>
</evidence>
<dbReference type="RefSeq" id="WP_125566238.1">
    <property type="nucleotide sequence ID" value="NZ_AP019307.1"/>
</dbReference>
<evidence type="ECO:0000256" key="5">
    <source>
        <dbReference type="ARBA" id="ARBA00022737"/>
    </source>
</evidence>
<keyword evidence="4 10" id="KW-0812">Transmembrane</keyword>
<comment type="similarity">
    <text evidence="2">Belongs to the UPF0053 family.</text>
</comment>
<dbReference type="InterPro" id="IPR000644">
    <property type="entry name" value="CBS_dom"/>
</dbReference>
<sequence>MVDIGLLVAAAGCVVLAGLLSCADAALVSFSPARAAELAAARRGGATALVRLLDDRARFLNTGLLLRTLAEVAATVIVTLELYDATGHGWWPAAAIAIVLMVVVSFVAIGVAPRTVGRQHAETVALIGAVPLVGVTSILGPIPSLLILLGNALTPGAGFRKGPFTTETELREMVDLAEDRNLIDDDEREMIHSVLELGETRAREVMVPRGEIVFVERHKNLRQTMSLFLRSGFSRIPVIEDSLDNIVGFAYLKDIVRRDFEAPDVEKTERVEELMRPVTWVPDSKKVDELLADMQRGRQHIAIVVDEYGGTAGLITIEDILEEIVGEITDEHDTEDREPQKLPDGSWRVPARFLLDDVEDLVGVDVSDDEVDSVVGLLAKELGLVPIPGAMVETRGLRLQAEESAGRRNKVGTVLISLIEPEDGHDSRLS</sequence>
<evidence type="ECO:0000256" key="6">
    <source>
        <dbReference type="ARBA" id="ARBA00022989"/>
    </source>
</evidence>
<dbReference type="Proteomes" id="UP000271573">
    <property type="component" value="Chromosome"/>
</dbReference>
<dbReference type="SUPFAM" id="SSF56176">
    <property type="entry name" value="FAD-binding/transporter-associated domain-like"/>
    <property type="match status" value="1"/>
</dbReference>
<dbReference type="InterPro" id="IPR005170">
    <property type="entry name" value="Transptr-assoc_dom"/>
</dbReference>
<dbReference type="AlphaFoldDB" id="A0A3G9IY43"/>
<keyword evidence="7 9" id="KW-0129">CBS domain</keyword>
<feature type="domain" description="CNNM transmembrane" evidence="13">
    <location>
        <begin position="1"/>
        <end position="187"/>
    </location>
</feature>
<dbReference type="InterPro" id="IPR044751">
    <property type="entry name" value="Ion_transp-like_CBS"/>
</dbReference>
<proteinExistence type="inferred from homology"/>
<reference evidence="14 15" key="1">
    <citation type="submission" date="2018-11" db="EMBL/GenBank/DDBJ databases">
        <title>Complete genome sequence of Nocardioides baekrokdamisoli strain KCTC 39748.</title>
        <authorList>
            <person name="Kang S.W."/>
            <person name="Lee K.C."/>
            <person name="Kim K.K."/>
            <person name="Kim J.S."/>
            <person name="Kim D.S."/>
            <person name="Ko S.H."/>
            <person name="Yang S.H."/>
            <person name="Shin Y.K."/>
            <person name="Lee J.S."/>
        </authorList>
    </citation>
    <scope>NUCLEOTIDE SEQUENCE [LARGE SCALE GENOMIC DNA]</scope>
    <source>
        <strain evidence="14 15">KCTC 39748</strain>
    </source>
</reference>
<comment type="subcellular location">
    <subcellularLocation>
        <location evidence="1">Cell membrane</location>
        <topology evidence="1">Multi-pass membrane protein</topology>
    </subcellularLocation>
</comment>
<dbReference type="Pfam" id="PF03471">
    <property type="entry name" value="CorC_HlyC"/>
    <property type="match status" value="1"/>
</dbReference>
<evidence type="ECO:0000313" key="15">
    <source>
        <dbReference type="Proteomes" id="UP000271573"/>
    </source>
</evidence>
<keyword evidence="5" id="KW-0677">Repeat</keyword>
<keyword evidence="15" id="KW-1185">Reference proteome</keyword>
<evidence type="ECO:0000256" key="2">
    <source>
        <dbReference type="ARBA" id="ARBA00006337"/>
    </source>
</evidence>
<evidence type="ECO:0000256" key="3">
    <source>
        <dbReference type="ARBA" id="ARBA00022475"/>
    </source>
</evidence>
<feature type="transmembrane region" description="Helical" evidence="11">
    <location>
        <begin position="90"/>
        <end position="112"/>
    </location>
</feature>
<dbReference type="GO" id="GO:0005886">
    <property type="term" value="C:plasma membrane"/>
    <property type="evidence" value="ECO:0007669"/>
    <property type="project" value="UniProtKB-SubCell"/>
</dbReference>
<keyword evidence="8 10" id="KW-0472">Membrane</keyword>
<dbReference type="InterPro" id="IPR016169">
    <property type="entry name" value="FAD-bd_PCMH_sub2"/>
</dbReference>
<keyword evidence="6 10" id="KW-1133">Transmembrane helix</keyword>
<dbReference type="SMART" id="SM01091">
    <property type="entry name" value="CorC_HlyC"/>
    <property type="match status" value="1"/>
</dbReference>
<dbReference type="Gene3D" id="3.10.580.10">
    <property type="entry name" value="CBS-domain"/>
    <property type="match status" value="1"/>
</dbReference>
<evidence type="ECO:0000256" key="11">
    <source>
        <dbReference type="SAM" id="Phobius"/>
    </source>
</evidence>
<dbReference type="PANTHER" id="PTHR22777">
    <property type="entry name" value="HEMOLYSIN-RELATED"/>
    <property type="match status" value="1"/>
</dbReference>